<keyword evidence="6" id="KW-1185">Reference proteome</keyword>
<dbReference type="Pfam" id="PF00534">
    <property type="entry name" value="Glycos_transf_1"/>
    <property type="match status" value="1"/>
</dbReference>
<proteinExistence type="predicted"/>
<gene>
    <name evidence="5" type="primary">tuaC_1</name>
    <name evidence="5" type="ORF">JS278_02116</name>
</gene>
<dbReference type="Pfam" id="PF13439">
    <property type="entry name" value="Glyco_transf_4"/>
    <property type="match status" value="1"/>
</dbReference>
<keyword evidence="1 5" id="KW-0328">Glycosyltransferase</keyword>
<feature type="domain" description="Glycosyl transferase family 1" evidence="3">
    <location>
        <begin position="205"/>
        <end position="342"/>
    </location>
</feature>
<dbReference type="PANTHER" id="PTHR45947">
    <property type="entry name" value="SULFOQUINOVOSYL TRANSFERASE SQD2"/>
    <property type="match status" value="1"/>
</dbReference>
<dbReference type="OrthoDB" id="9808602at2"/>
<feature type="domain" description="Glycosyltransferase subfamily 4-like N-terminal" evidence="4">
    <location>
        <begin position="24"/>
        <end position="191"/>
    </location>
</feature>
<protein>
    <submittedName>
        <fullName evidence="5">Teichuronic acid biosynthesis glycosyltransferase TuaC</fullName>
        <ecNumber evidence="5">2.4.-.-</ecNumber>
    </submittedName>
</protein>
<dbReference type="PANTHER" id="PTHR45947:SF13">
    <property type="entry name" value="TRANSFERASE"/>
    <property type="match status" value="1"/>
</dbReference>
<organism evidence="5 6">
    <name type="scientific">Acidipropionibacterium virtanenii</name>
    <dbReference type="NCBI Taxonomy" id="2057246"/>
    <lineage>
        <taxon>Bacteria</taxon>
        <taxon>Bacillati</taxon>
        <taxon>Actinomycetota</taxon>
        <taxon>Actinomycetes</taxon>
        <taxon>Propionibacteriales</taxon>
        <taxon>Propionibacteriaceae</taxon>
        <taxon>Acidipropionibacterium</taxon>
    </lineage>
</organism>
<reference evidence="5 6" key="1">
    <citation type="submission" date="2017-12" db="EMBL/GenBank/DDBJ databases">
        <title>The whole genome sequence of the Acidipropionibacterium virtanenii sp. nov. type strain JS278.</title>
        <authorList>
            <person name="Laine P."/>
            <person name="Deptula P."/>
            <person name="Varmanen P."/>
            <person name="Auvinen P."/>
        </authorList>
    </citation>
    <scope>NUCLEOTIDE SEQUENCE [LARGE SCALE GENOMIC DNA]</scope>
    <source>
        <strain evidence="5 6">JS278</strain>
    </source>
</reference>
<evidence type="ECO:0000259" key="4">
    <source>
        <dbReference type="Pfam" id="PF13439"/>
    </source>
</evidence>
<evidence type="ECO:0000313" key="5">
    <source>
        <dbReference type="EMBL" id="AXE39268.1"/>
    </source>
</evidence>
<dbReference type="EMBL" id="CP025198">
    <property type="protein sequence ID" value="AXE39268.1"/>
    <property type="molecule type" value="Genomic_DNA"/>
</dbReference>
<keyword evidence="2 5" id="KW-0808">Transferase</keyword>
<dbReference type="SUPFAM" id="SSF53756">
    <property type="entry name" value="UDP-Glycosyltransferase/glycogen phosphorylase"/>
    <property type="match status" value="1"/>
</dbReference>
<dbReference type="GO" id="GO:1901137">
    <property type="term" value="P:carbohydrate derivative biosynthetic process"/>
    <property type="evidence" value="ECO:0007669"/>
    <property type="project" value="UniProtKB-ARBA"/>
</dbReference>
<dbReference type="AlphaFoldDB" id="A0A344UVH0"/>
<sequence length="377" mass="40767">MYVVIVSRGVPGPSDPLRGVFELDQAKALQDAGHRVVIAALDARSARRRRPMGVHVTAVDGIDVVRLDVPLGRVPVRLDHAVHARAMRSLWGAVVDRFGTPEIAHAHFSHYAAALVRSGVLDSGSRRVPLVVTEHDSHLRPDRVDRLRDENCRVGLGAADRVLAVSGALARILVERYGVDVAVVPNVVDVDLFDRPSHRRPGINLLSVGNLIERKGMAQLCRAFLTVAEGEPSMSLRIVGEGPARSDLEGLLAERDPHCRITLLGRLGREQVAEEMAGADGFALFSRWETFGVVYAEAMAAGLPVLASPCGGPEGFLSPGTAVVSRGFEERDLRAALTDFVERLGSFDRDLIRATARQKFSPGALAKSLTGVYRGLR</sequence>
<dbReference type="Gene3D" id="3.40.50.2000">
    <property type="entry name" value="Glycogen Phosphorylase B"/>
    <property type="match status" value="2"/>
</dbReference>
<dbReference type="EC" id="2.4.-.-" evidence="5"/>
<name>A0A344UVH0_9ACTN</name>
<evidence type="ECO:0000256" key="2">
    <source>
        <dbReference type="ARBA" id="ARBA00022679"/>
    </source>
</evidence>
<evidence type="ECO:0000256" key="1">
    <source>
        <dbReference type="ARBA" id="ARBA00022676"/>
    </source>
</evidence>
<dbReference type="RefSeq" id="WP_114045170.1">
    <property type="nucleotide sequence ID" value="NZ_CP025198.1"/>
</dbReference>
<dbReference type="InterPro" id="IPR028098">
    <property type="entry name" value="Glyco_trans_4-like_N"/>
</dbReference>
<dbReference type="GO" id="GO:0016757">
    <property type="term" value="F:glycosyltransferase activity"/>
    <property type="evidence" value="ECO:0007669"/>
    <property type="project" value="UniProtKB-KW"/>
</dbReference>
<evidence type="ECO:0000259" key="3">
    <source>
        <dbReference type="Pfam" id="PF00534"/>
    </source>
</evidence>
<dbReference type="Proteomes" id="UP000251995">
    <property type="component" value="Chromosome"/>
</dbReference>
<dbReference type="InterPro" id="IPR001296">
    <property type="entry name" value="Glyco_trans_1"/>
</dbReference>
<accession>A0A344UVH0</accession>
<dbReference type="InterPro" id="IPR050194">
    <property type="entry name" value="Glycosyltransferase_grp1"/>
</dbReference>
<evidence type="ECO:0000313" key="6">
    <source>
        <dbReference type="Proteomes" id="UP000251995"/>
    </source>
</evidence>
<dbReference type="KEGG" id="acij:JS278_02116"/>